<keyword evidence="1" id="KW-1133">Transmembrane helix</keyword>
<keyword evidence="1" id="KW-0472">Membrane</keyword>
<comment type="caution">
    <text evidence="2">The sequence shown here is derived from an EMBL/GenBank/DDBJ whole genome shotgun (WGS) entry which is preliminary data.</text>
</comment>
<dbReference type="InterPro" id="IPR058309">
    <property type="entry name" value="DUF7996"/>
</dbReference>
<accession>M0N0S8</accession>
<gene>
    <name evidence="2" type="ORF">C450_13537</name>
</gene>
<protein>
    <submittedName>
        <fullName evidence="2">Uncharacterized protein</fullName>
    </submittedName>
</protein>
<dbReference type="PATRIC" id="fig|1227456.3.peg.2740"/>
<keyword evidence="1" id="KW-0812">Transmembrane</keyword>
<dbReference type="EMBL" id="AOME01000070">
    <property type="protein sequence ID" value="EMA50704.1"/>
    <property type="molecule type" value="Genomic_DNA"/>
</dbReference>
<keyword evidence="3" id="KW-1185">Reference proteome</keyword>
<sequence length="75" mass="7850">MPPSEDVPSMTVDERVLLGAVLAAGVVVPGVADYALSTAGFDTAGMVVWAVGYLTMALVVWYRWIRPLDLSGPAG</sequence>
<evidence type="ECO:0000256" key="1">
    <source>
        <dbReference type="SAM" id="Phobius"/>
    </source>
</evidence>
<name>M0N0S8_9EURY</name>
<dbReference type="Proteomes" id="UP000011625">
    <property type="component" value="Unassembled WGS sequence"/>
</dbReference>
<feature type="transmembrane region" description="Helical" evidence="1">
    <location>
        <begin position="16"/>
        <end position="36"/>
    </location>
</feature>
<organism evidence="2 3">
    <name type="scientific">Halococcus salifodinae DSM 8989</name>
    <dbReference type="NCBI Taxonomy" id="1227456"/>
    <lineage>
        <taxon>Archaea</taxon>
        <taxon>Methanobacteriati</taxon>
        <taxon>Methanobacteriota</taxon>
        <taxon>Stenosarchaea group</taxon>
        <taxon>Halobacteria</taxon>
        <taxon>Halobacteriales</taxon>
        <taxon>Halococcaceae</taxon>
        <taxon>Halococcus</taxon>
    </lineage>
</organism>
<evidence type="ECO:0000313" key="3">
    <source>
        <dbReference type="Proteomes" id="UP000011625"/>
    </source>
</evidence>
<dbReference type="Pfam" id="PF25959">
    <property type="entry name" value="DUF7996"/>
    <property type="match status" value="1"/>
</dbReference>
<dbReference type="AlphaFoldDB" id="M0N0S8"/>
<feature type="transmembrane region" description="Helical" evidence="1">
    <location>
        <begin position="43"/>
        <end position="65"/>
    </location>
</feature>
<proteinExistence type="predicted"/>
<evidence type="ECO:0000313" key="2">
    <source>
        <dbReference type="EMBL" id="EMA50704.1"/>
    </source>
</evidence>
<reference evidence="2 3" key="1">
    <citation type="journal article" date="2014" name="PLoS Genet.">
        <title>Phylogenetically driven sequencing of extremely halophilic archaea reveals strategies for static and dynamic osmo-response.</title>
        <authorList>
            <person name="Becker E.A."/>
            <person name="Seitzer P.M."/>
            <person name="Tritt A."/>
            <person name="Larsen D."/>
            <person name="Krusor M."/>
            <person name="Yao A.I."/>
            <person name="Wu D."/>
            <person name="Madern D."/>
            <person name="Eisen J.A."/>
            <person name="Darling A.E."/>
            <person name="Facciotti M.T."/>
        </authorList>
    </citation>
    <scope>NUCLEOTIDE SEQUENCE [LARGE SCALE GENOMIC DNA]</scope>
    <source>
        <strain evidence="2 3">DSM 8989</strain>
    </source>
</reference>